<dbReference type="InterPro" id="IPR050979">
    <property type="entry name" value="LD-transpeptidase"/>
</dbReference>
<keyword evidence="3 6" id="KW-0133">Cell shape</keyword>
<keyword evidence="4 6" id="KW-0573">Peptidoglycan synthesis</keyword>
<comment type="pathway">
    <text evidence="1 6">Cell wall biogenesis; peptidoglycan biosynthesis.</text>
</comment>
<evidence type="ECO:0000256" key="4">
    <source>
        <dbReference type="ARBA" id="ARBA00022984"/>
    </source>
</evidence>
<sequence>MTKKKKRYRAVCLVASLAAVGAASAAALPAYAAENPAVVPQTYLMQSQTAAGKGTSAATVTEDQTAAFTLSRSTLFFGEPGVQETFIVKAAQSTAVSVAAADSSVAQVQQGEWDAQIGGFVCTVTAKAAGQTVLTVTSGAEKQEIAVTVQTRAVGDAVSVALDTTAPYTFQGIGKQYKVLIQTAPNVVPQCASTDTSVMTASQPVWSAAQNGYLCTLTSAGEGEAALTVQAGGTKKVLQTSVVIPPVKVWSDTASYQFYSPGQSYTLLLRTTPQTKPTVAVSDAAVVTAAEPVWNASVGGYLCQLTAGGEGSASVTVTAGKTVKTIPVQVAYKPVMITRDTYSYTFRTVGQQYTMFVATATNVRPQVLSSNEKIVKVTNMVWDAKRKGYFCTMQAAENAGKATVSITAGSTTVTVPVTVTLNAETVHLDTSSYQFHYRNQSYQMLAQFSAGAVPVVTVSNPAAVSLQVRSAGADTYLYVLTAKANGEADVLVRAGSTEAKMHASVDFQPISIRSDPASCSFTAVGQSRVVTFYTSYNLAPQFSTSNSYVAAVQNLGWNASVQGYQCRVTATGEGSAAVTAKIAGATSKNVSVSVVYPVQSLMLQRAQRYSSRTGYLLLVDTKDHRVGVYTGRQSHWKQLYSWQCADGAAGTPTVKGEFAVQARGYYFDSGVVRCFYYTQFHNGYLFHSVLYQQTPTPTALADGRVGVALSHGCVRLQLANAKWINQHIPTNTKVVIY</sequence>
<keyword evidence="5 6" id="KW-0961">Cell wall biogenesis/degradation</keyword>
<evidence type="ECO:0000256" key="6">
    <source>
        <dbReference type="PROSITE-ProRule" id="PRU01373"/>
    </source>
</evidence>
<dbReference type="RefSeq" id="WP_316935116.1">
    <property type="nucleotide sequence ID" value="NZ_CP135996.1"/>
</dbReference>
<dbReference type="EMBL" id="CP135996">
    <property type="protein sequence ID" value="WOC33223.1"/>
    <property type="molecule type" value="Genomic_DNA"/>
</dbReference>
<dbReference type="PANTHER" id="PTHR30582">
    <property type="entry name" value="L,D-TRANSPEPTIDASE"/>
    <property type="match status" value="1"/>
</dbReference>
<dbReference type="InterPro" id="IPR038063">
    <property type="entry name" value="Transpep_catalytic_dom"/>
</dbReference>
<dbReference type="GO" id="GO:0016740">
    <property type="term" value="F:transferase activity"/>
    <property type="evidence" value="ECO:0007669"/>
    <property type="project" value="UniProtKB-KW"/>
</dbReference>
<dbReference type="AlphaFoldDB" id="A0AA97H267"/>
<accession>A0AA97H267</accession>
<evidence type="ECO:0000256" key="3">
    <source>
        <dbReference type="ARBA" id="ARBA00022960"/>
    </source>
</evidence>
<dbReference type="Pfam" id="PF03734">
    <property type="entry name" value="YkuD"/>
    <property type="match status" value="1"/>
</dbReference>
<evidence type="ECO:0000256" key="1">
    <source>
        <dbReference type="ARBA" id="ARBA00004752"/>
    </source>
</evidence>
<feature type="active site" description="Nucleophile" evidence="6">
    <location>
        <position position="713"/>
    </location>
</feature>
<keyword evidence="7" id="KW-0732">Signal</keyword>
<feature type="signal peptide" evidence="7">
    <location>
        <begin position="1"/>
        <end position="32"/>
    </location>
</feature>
<evidence type="ECO:0000256" key="7">
    <source>
        <dbReference type="SAM" id="SignalP"/>
    </source>
</evidence>
<dbReference type="KEGG" id="carl:PXC00_04930"/>
<dbReference type="GO" id="GO:0008360">
    <property type="term" value="P:regulation of cell shape"/>
    <property type="evidence" value="ECO:0007669"/>
    <property type="project" value="UniProtKB-UniRule"/>
</dbReference>
<dbReference type="GO" id="GO:0005576">
    <property type="term" value="C:extracellular region"/>
    <property type="evidence" value="ECO:0007669"/>
    <property type="project" value="TreeGrafter"/>
</dbReference>
<keyword evidence="10" id="KW-1185">Reference proteome</keyword>
<feature type="domain" description="L,D-TPase catalytic" evidence="8">
    <location>
        <begin position="615"/>
        <end position="737"/>
    </location>
</feature>
<gene>
    <name evidence="9" type="ORF">PXC00_04930</name>
</gene>
<reference evidence="9 10" key="2">
    <citation type="submission" date="2024-06" db="EMBL/GenBank/DDBJ databases">
        <title>Caproicibacterium argilliputei sp. nov, a novel caproic acid producing anaerobic bacterium isolated from pit mud.</title>
        <authorList>
            <person name="Xia S."/>
        </authorList>
    </citation>
    <scope>NUCLEOTIDE SEQUENCE [LARGE SCALE GENOMIC DNA]</scope>
    <source>
        <strain evidence="9 10">ZCY20-5</strain>
    </source>
</reference>
<dbReference type="SUPFAM" id="SSF141523">
    <property type="entry name" value="L,D-transpeptidase catalytic domain-like"/>
    <property type="match status" value="1"/>
</dbReference>
<reference evidence="10" key="3">
    <citation type="submission" date="2024-06" db="EMBL/GenBank/DDBJ databases">
        <authorList>
            <person name="Zeng C."/>
        </authorList>
    </citation>
    <scope>NUCLEOTIDE SEQUENCE [LARGE SCALE GENOMIC DNA]</scope>
    <source>
        <strain evidence="10">ZCY20-5</strain>
    </source>
</reference>
<dbReference type="PROSITE" id="PS52029">
    <property type="entry name" value="LD_TPASE"/>
    <property type="match status" value="1"/>
</dbReference>
<evidence type="ECO:0000256" key="5">
    <source>
        <dbReference type="ARBA" id="ARBA00023316"/>
    </source>
</evidence>
<evidence type="ECO:0000313" key="9">
    <source>
        <dbReference type="EMBL" id="WOC33223.1"/>
    </source>
</evidence>
<dbReference type="GO" id="GO:0071555">
    <property type="term" value="P:cell wall organization"/>
    <property type="evidence" value="ECO:0007669"/>
    <property type="project" value="UniProtKB-UniRule"/>
</dbReference>
<reference evidence="10" key="1">
    <citation type="submission" date="2024-06" db="EMBL/GenBank/DDBJ databases">
        <title>Caproicibacterium argilliputei sp. nov, a novel caproic acid producing anaerobic bacterium isolated from pit mud.</title>
        <authorList>
            <person name="Zeng C."/>
        </authorList>
    </citation>
    <scope>NUCLEOTIDE SEQUENCE [LARGE SCALE GENOMIC DNA]</scope>
    <source>
        <strain evidence="10">ZCY20-5</strain>
    </source>
</reference>
<proteinExistence type="predicted"/>
<feature type="chain" id="PRO_5041719593" evidence="7">
    <location>
        <begin position="33"/>
        <end position="737"/>
    </location>
</feature>
<dbReference type="Proteomes" id="UP001300604">
    <property type="component" value="Chromosome"/>
</dbReference>
<dbReference type="PANTHER" id="PTHR30582:SF2">
    <property type="entry name" value="L,D-TRANSPEPTIDASE YCIB-RELATED"/>
    <property type="match status" value="1"/>
</dbReference>
<dbReference type="CDD" id="cd16913">
    <property type="entry name" value="YkuD_like"/>
    <property type="match status" value="1"/>
</dbReference>
<dbReference type="InterPro" id="IPR005490">
    <property type="entry name" value="LD_TPept_cat_dom"/>
</dbReference>
<name>A0AA97H267_9FIRM</name>
<organism evidence="9 10">
    <name type="scientific">Caproicibacterium argilliputei</name>
    <dbReference type="NCBI Taxonomy" id="3030016"/>
    <lineage>
        <taxon>Bacteria</taxon>
        <taxon>Bacillati</taxon>
        <taxon>Bacillota</taxon>
        <taxon>Clostridia</taxon>
        <taxon>Eubacteriales</taxon>
        <taxon>Oscillospiraceae</taxon>
        <taxon>Caproicibacterium</taxon>
    </lineage>
</organism>
<evidence type="ECO:0000256" key="2">
    <source>
        <dbReference type="ARBA" id="ARBA00022679"/>
    </source>
</evidence>
<feature type="active site" description="Proton donor/acceptor" evidence="6">
    <location>
        <position position="687"/>
    </location>
</feature>
<dbReference type="GO" id="GO:0071972">
    <property type="term" value="F:peptidoglycan L,D-transpeptidase activity"/>
    <property type="evidence" value="ECO:0007669"/>
    <property type="project" value="TreeGrafter"/>
</dbReference>
<dbReference type="GO" id="GO:0018104">
    <property type="term" value="P:peptidoglycan-protein cross-linking"/>
    <property type="evidence" value="ECO:0007669"/>
    <property type="project" value="TreeGrafter"/>
</dbReference>
<dbReference type="Gene3D" id="2.40.440.10">
    <property type="entry name" value="L,D-transpeptidase catalytic domain-like"/>
    <property type="match status" value="1"/>
</dbReference>
<evidence type="ECO:0000259" key="8">
    <source>
        <dbReference type="PROSITE" id="PS52029"/>
    </source>
</evidence>
<protein>
    <submittedName>
        <fullName evidence="9">L,D-transpeptidase</fullName>
        <ecNumber evidence="9">2.-.-.-</ecNumber>
    </submittedName>
</protein>
<dbReference type="EC" id="2.-.-.-" evidence="9"/>
<keyword evidence="2 9" id="KW-0808">Transferase</keyword>
<evidence type="ECO:0000313" key="10">
    <source>
        <dbReference type="Proteomes" id="UP001300604"/>
    </source>
</evidence>